<feature type="region of interest" description="Disordered" evidence="1">
    <location>
        <begin position="68"/>
        <end position="98"/>
    </location>
</feature>
<name>A0A3N4IF70_ASCIM</name>
<proteinExistence type="predicted"/>
<evidence type="ECO:0000256" key="1">
    <source>
        <dbReference type="SAM" id="MobiDB-lite"/>
    </source>
</evidence>
<dbReference type="Proteomes" id="UP000275078">
    <property type="component" value="Unassembled WGS sequence"/>
</dbReference>
<evidence type="ECO:0000313" key="3">
    <source>
        <dbReference type="Proteomes" id="UP000275078"/>
    </source>
</evidence>
<gene>
    <name evidence="2" type="ORF">BJ508DRAFT_412941</name>
</gene>
<evidence type="ECO:0000313" key="2">
    <source>
        <dbReference type="EMBL" id="RPA84256.1"/>
    </source>
</evidence>
<sequence length="98" mass="10652">MPQTTDSSDFGCAGARNQGLPIPQEYTCPACDNTFTLGQLAKDGKTCTGCGIMYCSEPCWKEEMGVDGRTGHPKRLRHRPNSDKETVLHVSGTRDACN</sequence>
<dbReference type="AlphaFoldDB" id="A0A3N4IF70"/>
<organism evidence="2 3">
    <name type="scientific">Ascobolus immersus RN42</name>
    <dbReference type="NCBI Taxonomy" id="1160509"/>
    <lineage>
        <taxon>Eukaryota</taxon>
        <taxon>Fungi</taxon>
        <taxon>Dikarya</taxon>
        <taxon>Ascomycota</taxon>
        <taxon>Pezizomycotina</taxon>
        <taxon>Pezizomycetes</taxon>
        <taxon>Pezizales</taxon>
        <taxon>Ascobolaceae</taxon>
        <taxon>Ascobolus</taxon>
    </lineage>
</organism>
<protein>
    <submittedName>
        <fullName evidence="2">Uncharacterized protein</fullName>
    </submittedName>
</protein>
<accession>A0A3N4IF70</accession>
<reference evidence="2 3" key="1">
    <citation type="journal article" date="2018" name="Nat. Ecol. Evol.">
        <title>Pezizomycetes genomes reveal the molecular basis of ectomycorrhizal truffle lifestyle.</title>
        <authorList>
            <person name="Murat C."/>
            <person name="Payen T."/>
            <person name="Noel B."/>
            <person name="Kuo A."/>
            <person name="Morin E."/>
            <person name="Chen J."/>
            <person name="Kohler A."/>
            <person name="Krizsan K."/>
            <person name="Balestrini R."/>
            <person name="Da Silva C."/>
            <person name="Montanini B."/>
            <person name="Hainaut M."/>
            <person name="Levati E."/>
            <person name="Barry K.W."/>
            <person name="Belfiori B."/>
            <person name="Cichocki N."/>
            <person name="Clum A."/>
            <person name="Dockter R.B."/>
            <person name="Fauchery L."/>
            <person name="Guy J."/>
            <person name="Iotti M."/>
            <person name="Le Tacon F."/>
            <person name="Lindquist E.A."/>
            <person name="Lipzen A."/>
            <person name="Malagnac F."/>
            <person name="Mello A."/>
            <person name="Molinier V."/>
            <person name="Miyauchi S."/>
            <person name="Poulain J."/>
            <person name="Riccioni C."/>
            <person name="Rubini A."/>
            <person name="Sitrit Y."/>
            <person name="Splivallo R."/>
            <person name="Traeger S."/>
            <person name="Wang M."/>
            <person name="Zifcakova L."/>
            <person name="Wipf D."/>
            <person name="Zambonelli A."/>
            <person name="Paolocci F."/>
            <person name="Nowrousian M."/>
            <person name="Ottonello S."/>
            <person name="Baldrian P."/>
            <person name="Spatafora J.W."/>
            <person name="Henrissat B."/>
            <person name="Nagy L.G."/>
            <person name="Aury J.M."/>
            <person name="Wincker P."/>
            <person name="Grigoriev I.V."/>
            <person name="Bonfante P."/>
            <person name="Martin F.M."/>
        </authorList>
    </citation>
    <scope>NUCLEOTIDE SEQUENCE [LARGE SCALE GENOMIC DNA]</scope>
    <source>
        <strain evidence="2 3">RN42</strain>
    </source>
</reference>
<keyword evidence="3" id="KW-1185">Reference proteome</keyword>
<dbReference type="EMBL" id="ML119660">
    <property type="protein sequence ID" value="RPA84256.1"/>
    <property type="molecule type" value="Genomic_DNA"/>
</dbReference>